<sequence length="531" mass="60081">MSSSSFAFIPRKLAQTGQNAGDAVKSRKSFNRKPDIPAEHVVSTTSFAQDKKKEGKYLDNSAYTTLFELTLSEHALWSNHELLEAMETNEGGFIPISYLIHSSPLFSGLSDIPPETVLIRCVRASNVLDGRLIVAEPSSRGWIRKPRNYTENEGGFEVRRRDWPNVRDRVRKYTSFHWDSRTVYVESLPHRARTFYSVYEFIQQLLLTGRSGESDAFSIQSISFPRHQKDSPEAPPPTVGKGFAFIVLSSVKDVDYLLERWPWELVDRSAEGEESELSKVIQEATEHGFRCLSKRKWDELKEQYLPLQRQLLEKTMAVHHTGPPATIPLQVDGDKSQGPQGDNKRAASHGALNKDVQPSDVPPAWYPNDCLVFVKNIHPETNKTTLRTLFSSAFDKDASSIDYVDYNKGLDSDASSIDYVDYNKGLDSCYLRLSDPQSAHTLVSYFSEFKVFQRNALDDEGAHISITDRSARVIEADLVQGMKADLYWEKVPEKIRKAAMAKVQPIAGPGPSARGRTSDDDGRKRKRWKRD</sequence>
<dbReference type="InterPro" id="IPR012677">
    <property type="entry name" value="Nucleotide-bd_a/b_plait_sf"/>
</dbReference>
<comment type="caution">
    <text evidence="5">The sequence shown here is derived from an EMBL/GenBank/DDBJ whole genome shotgun (WGS) entry which is preliminary data.</text>
</comment>
<feature type="region of interest" description="Disordered" evidence="3">
    <location>
        <begin position="501"/>
        <end position="531"/>
    </location>
</feature>
<evidence type="ECO:0000256" key="2">
    <source>
        <dbReference type="PROSITE-ProRule" id="PRU01288"/>
    </source>
</evidence>
<reference evidence="5" key="1">
    <citation type="submission" date="2016-06" db="EMBL/GenBank/DDBJ databases">
        <title>Draft Genome sequence of the fungus Inonotus baumii.</title>
        <authorList>
            <person name="Zhu H."/>
            <person name="Lin W."/>
        </authorList>
    </citation>
    <scope>NUCLEOTIDE SEQUENCE</scope>
    <source>
        <strain evidence="5">821</strain>
    </source>
</reference>
<evidence type="ECO:0000259" key="4">
    <source>
        <dbReference type="PROSITE" id="PS51939"/>
    </source>
</evidence>
<dbReference type="EMBL" id="LNZH02000194">
    <property type="protein sequence ID" value="OCB87227.1"/>
    <property type="molecule type" value="Genomic_DNA"/>
</dbReference>
<dbReference type="Proteomes" id="UP000757232">
    <property type="component" value="Unassembled WGS sequence"/>
</dbReference>
<dbReference type="InterPro" id="IPR045537">
    <property type="entry name" value="Lar7_xRRM"/>
</dbReference>
<evidence type="ECO:0000256" key="1">
    <source>
        <dbReference type="ARBA" id="ARBA00022884"/>
    </source>
</evidence>
<dbReference type="OrthoDB" id="439993at2759"/>
<dbReference type="GO" id="GO:1904868">
    <property type="term" value="P:telomerase catalytic core complex assembly"/>
    <property type="evidence" value="ECO:0007669"/>
    <property type="project" value="InterPro"/>
</dbReference>
<evidence type="ECO:0000256" key="3">
    <source>
        <dbReference type="SAM" id="MobiDB-lite"/>
    </source>
</evidence>
<dbReference type="GO" id="GO:0070034">
    <property type="term" value="F:telomerase RNA binding"/>
    <property type="evidence" value="ECO:0007669"/>
    <property type="project" value="InterPro"/>
</dbReference>
<feature type="region of interest" description="Disordered" evidence="3">
    <location>
        <begin position="325"/>
        <end position="360"/>
    </location>
</feature>
<feature type="region of interest" description="Disordered" evidence="3">
    <location>
        <begin position="16"/>
        <end position="35"/>
    </location>
</feature>
<organism evidence="5 6">
    <name type="scientific">Sanghuangporus baumii</name>
    <name type="common">Phellinus baumii</name>
    <dbReference type="NCBI Taxonomy" id="108892"/>
    <lineage>
        <taxon>Eukaryota</taxon>
        <taxon>Fungi</taxon>
        <taxon>Dikarya</taxon>
        <taxon>Basidiomycota</taxon>
        <taxon>Agaricomycotina</taxon>
        <taxon>Agaricomycetes</taxon>
        <taxon>Hymenochaetales</taxon>
        <taxon>Hymenochaetaceae</taxon>
        <taxon>Sanghuangporus</taxon>
    </lineage>
</organism>
<dbReference type="GO" id="GO:1990904">
    <property type="term" value="C:ribonucleoprotein complex"/>
    <property type="evidence" value="ECO:0007669"/>
    <property type="project" value="UniProtKB-UniRule"/>
</dbReference>
<dbReference type="SUPFAM" id="SSF54928">
    <property type="entry name" value="RNA-binding domain, RBD"/>
    <property type="match status" value="1"/>
</dbReference>
<proteinExistence type="predicted"/>
<dbReference type="InterPro" id="IPR035979">
    <property type="entry name" value="RBD_domain_sf"/>
</dbReference>
<accession>A0A9Q5N382</accession>
<name>A0A9Q5N382_SANBA</name>
<protein>
    <recommendedName>
        <fullName evidence="4">XRRM domain-containing protein</fullName>
    </recommendedName>
</protein>
<dbReference type="Pfam" id="PF19977">
    <property type="entry name" value="xRRM"/>
    <property type="match status" value="2"/>
</dbReference>
<keyword evidence="6" id="KW-1185">Reference proteome</keyword>
<dbReference type="Gene3D" id="3.30.70.330">
    <property type="match status" value="1"/>
</dbReference>
<keyword evidence="1 2" id="KW-0694">RNA-binding</keyword>
<evidence type="ECO:0000313" key="5">
    <source>
        <dbReference type="EMBL" id="OCB87227.1"/>
    </source>
</evidence>
<dbReference type="AlphaFoldDB" id="A0A9Q5N382"/>
<gene>
    <name evidence="5" type="ORF">A7U60_g5744</name>
</gene>
<dbReference type="PROSITE" id="PS51939">
    <property type="entry name" value="XRRM"/>
    <property type="match status" value="1"/>
</dbReference>
<feature type="domain" description="XRRM" evidence="4">
    <location>
        <begin position="365"/>
        <end position="525"/>
    </location>
</feature>
<evidence type="ECO:0000313" key="6">
    <source>
        <dbReference type="Proteomes" id="UP000757232"/>
    </source>
</evidence>
<dbReference type="InterPro" id="IPR014886">
    <property type="entry name" value="La_xRRM"/>
</dbReference>